<dbReference type="InterPro" id="IPR032291">
    <property type="entry name" value="Abn2_C"/>
</dbReference>
<dbReference type="PANTHER" id="PTHR43301:SF3">
    <property type="entry name" value="ARABINAN ENDO-1,5-ALPHA-L-ARABINOSIDASE A-RELATED"/>
    <property type="match status" value="1"/>
</dbReference>
<comment type="similarity">
    <text evidence="2">Belongs to the glycosyl hydrolase 43 family.</text>
</comment>
<dbReference type="InterPro" id="IPR050727">
    <property type="entry name" value="GH43_arabinanases"/>
</dbReference>
<dbReference type="Pfam" id="PF20578">
    <property type="entry name" value="aBig_2"/>
    <property type="match status" value="1"/>
</dbReference>
<protein>
    <submittedName>
        <fullName evidence="9">Arabinan endo-1,5-alpha-L-arabinosidase</fullName>
        <ecNumber evidence="9">3.2.1.99</ecNumber>
    </submittedName>
</protein>
<gene>
    <name evidence="9" type="ORF">J2S74_004817</name>
</gene>
<name>A0ABU0A1J5_9BACI</name>
<dbReference type="Proteomes" id="UP001230005">
    <property type="component" value="Unassembled WGS sequence"/>
</dbReference>
<organism evidence="9 10">
    <name type="scientific">Evansella vedderi</name>
    <dbReference type="NCBI Taxonomy" id="38282"/>
    <lineage>
        <taxon>Bacteria</taxon>
        <taxon>Bacillati</taxon>
        <taxon>Bacillota</taxon>
        <taxon>Bacilli</taxon>
        <taxon>Bacillales</taxon>
        <taxon>Bacillaceae</taxon>
        <taxon>Evansella</taxon>
    </lineage>
</organism>
<keyword evidence="6" id="KW-0732">Signal</keyword>
<evidence type="ECO:0000256" key="3">
    <source>
        <dbReference type="ARBA" id="ARBA00022801"/>
    </source>
</evidence>
<keyword evidence="3 9" id="KW-0378">Hydrolase</keyword>
<dbReference type="CDD" id="cd18832">
    <property type="entry name" value="GH43_GsAbnA-like"/>
    <property type="match status" value="1"/>
</dbReference>
<keyword evidence="10" id="KW-1185">Reference proteome</keyword>
<evidence type="ECO:0000259" key="7">
    <source>
        <dbReference type="Pfam" id="PF16369"/>
    </source>
</evidence>
<dbReference type="PANTHER" id="PTHR43301">
    <property type="entry name" value="ARABINAN ENDO-1,5-ALPHA-L-ARABINOSIDASE"/>
    <property type="match status" value="1"/>
</dbReference>
<evidence type="ECO:0000256" key="2">
    <source>
        <dbReference type="ARBA" id="ARBA00009865"/>
    </source>
</evidence>
<dbReference type="Gene3D" id="2.60.120.200">
    <property type="match status" value="1"/>
</dbReference>
<dbReference type="GO" id="GO:0046558">
    <property type="term" value="F:arabinan endo-1,5-alpha-L-arabinosidase activity"/>
    <property type="evidence" value="ECO:0007669"/>
    <property type="project" value="UniProtKB-EC"/>
</dbReference>
<evidence type="ECO:0000313" key="10">
    <source>
        <dbReference type="Proteomes" id="UP001230005"/>
    </source>
</evidence>
<dbReference type="InterPro" id="IPR023296">
    <property type="entry name" value="Glyco_hydro_beta-prop_sf"/>
</dbReference>
<reference evidence="9 10" key="1">
    <citation type="submission" date="2023-07" db="EMBL/GenBank/DDBJ databases">
        <title>Genomic Encyclopedia of Type Strains, Phase IV (KMG-IV): sequencing the most valuable type-strain genomes for metagenomic binning, comparative biology and taxonomic classification.</title>
        <authorList>
            <person name="Goeker M."/>
        </authorList>
    </citation>
    <scope>NUCLEOTIDE SEQUENCE [LARGE SCALE GENOMIC DNA]</scope>
    <source>
        <strain evidence="9 10">DSM 9768</strain>
    </source>
</reference>
<dbReference type="Pfam" id="PF04616">
    <property type="entry name" value="Glyco_hydro_43"/>
    <property type="match status" value="1"/>
</dbReference>
<dbReference type="Pfam" id="PF16369">
    <property type="entry name" value="GH43_C"/>
    <property type="match status" value="1"/>
</dbReference>
<evidence type="ECO:0000256" key="1">
    <source>
        <dbReference type="ARBA" id="ARBA00004834"/>
    </source>
</evidence>
<evidence type="ECO:0000256" key="4">
    <source>
        <dbReference type="ARBA" id="ARBA00023295"/>
    </source>
</evidence>
<dbReference type="InterPro" id="IPR006710">
    <property type="entry name" value="Glyco_hydro_43"/>
</dbReference>
<accession>A0ABU0A1J5</accession>
<dbReference type="Gene3D" id="2.40.128.10">
    <property type="match status" value="1"/>
</dbReference>
<feature type="chain" id="PRO_5047296662" evidence="6">
    <location>
        <begin position="27"/>
        <end position="866"/>
    </location>
</feature>
<feature type="domain" description="Extracellular endo-alpha-(1-&gt;5)-L-arabinanase C-terminal" evidence="7">
    <location>
        <begin position="460"/>
        <end position="563"/>
    </location>
</feature>
<dbReference type="InterPro" id="IPR046780">
    <property type="entry name" value="aBig_2"/>
</dbReference>
<proteinExistence type="inferred from homology"/>
<feature type="signal peptide" evidence="6">
    <location>
        <begin position="1"/>
        <end position="26"/>
    </location>
</feature>
<dbReference type="EMBL" id="JAUSUG010000026">
    <property type="protein sequence ID" value="MDQ0257359.1"/>
    <property type="molecule type" value="Genomic_DNA"/>
</dbReference>
<feature type="domain" description="Atrophied bacterial Ig" evidence="8">
    <location>
        <begin position="586"/>
        <end position="657"/>
    </location>
</feature>
<dbReference type="RefSeq" id="WP_307330957.1">
    <property type="nucleotide sequence ID" value="NZ_JAUSUG010000026.1"/>
</dbReference>
<dbReference type="EC" id="3.2.1.99" evidence="9"/>
<dbReference type="SUPFAM" id="SSF75005">
    <property type="entry name" value="Arabinanase/levansucrase/invertase"/>
    <property type="match status" value="1"/>
</dbReference>
<dbReference type="Gene3D" id="2.115.10.20">
    <property type="entry name" value="Glycosyl hydrolase domain, family 43"/>
    <property type="match status" value="1"/>
</dbReference>
<dbReference type="SUPFAM" id="SSF49899">
    <property type="entry name" value="Concanavalin A-like lectins/glucanases"/>
    <property type="match status" value="1"/>
</dbReference>
<keyword evidence="4 9" id="KW-0326">Glycosidase</keyword>
<comment type="pathway">
    <text evidence="1">Glycan metabolism; L-arabinan degradation.</text>
</comment>
<dbReference type="Pfam" id="PF13385">
    <property type="entry name" value="Laminin_G_3"/>
    <property type="match status" value="1"/>
</dbReference>
<evidence type="ECO:0000256" key="5">
    <source>
        <dbReference type="SAM" id="MobiDB-lite"/>
    </source>
</evidence>
<sequence>MRKGSVKKMTFVFLTLLLIIPLTVLAANSKEERNSPPNDNNNKPHLDYQGDPIEFENATVHDPSIIKVDGMFYVHGSHIDGAKSEDLINWTNFTNGYTTPGNAVYGDLSENLAESFEWAGEDDANSAGSFAVWAPEIFWNEHYVNEDGTTGAFMMYYSVSSTYIRSAIGYAVSQDIDGPFEYVDTIMYSGFYDHEAYDNNSNVNKHYENTNIPDLIEDGVFDEPNPDWFTEDGRYNYRLYTNSIDANLFFDEDGTLWMTYGSWAGGIFMLEVDPATGQLKYPGEDGTTEDGRMIDRYFGTKIAGGYGYSVEAPYALYDEQTGYYFLYVTYGGLAADGGYQMRVFRSENPEGPYVDAAGAPAYFPDDLDDGTVRNKVGDQSHSVFGNKLMGNFLFERKLGDPGSGIGYGYVSPGHNSVYTDPDTGERFLVFHTRFPERGELHEVRVHQMFMNNDNWPVVAPYRYAGETLEKVNRQDVIGEYKFINHGTEVTSAITTSEFITLNKDNTISGSVDGTWKTTGHNRAELTIDGSTYDGVFLRQYDPASELTVMTFTAMSNDGIAIWGSKTLDRTDEEVVTDVLNDINLGDLTSVVSDLNLPTEGTRNTKISWETSDPSVITEDGVITRPTAGEEDVSATLTVTVTKDDITATETYDLTVLAYGEAGIVAHYPLNGDLEDITGNFRNGEVTGDRMDNEGGKISYFEGQFGQAAYFDGESGVRLPDGLISSDTYSVSLWLNPERLTDFTTSFFGARDNSNWVSLLPRGPIGGQTMLWSGEQWYDANTGTTIPTGEWSHLAFTVDEGTIIVYLNGEEVFSGTDFPNIFTTTQGSFSLGVNWWDIPYQGLMEDLQIYEGALAPEEIAGLAQQSN</sequence>
<evidence type="ECO:0000313" key="9">
    <source>
        <dbReference type="EMBL" id="MDQ0257359.1"/>
    </source>
</evidence>
<feature type="region of interest" description="Disordered" evidence="5">
    <location>
        <begin position="30"/>
        <end position="50"/>
    </location>
</feature>
<evidence type="ECO:0000259" key="8">
    <source>
        <dbReference type="Pfam" id="PF20578"/>
    </source>
</evidence>
<evidence type="ECO:0000256" key="6">
    <source>
        <dbReference type="SAM" id="SignalP"/>
    </source>
</evidence>
<dbReference type="InterPro" id="IPR013320">
    <property type="entry name" value="ConA-like_dom_sf"/>
</dbReference>
<comment type="caution">
    <text evidence="9">The sequence shown here is derived from an EMBL/GenBank/DDBJ whole genome shotgun (WGS) entry which is preliminary data.</text>
</comment>